<dbReference type="EMBL" id="CAMXCT020000180">
    <property type="protein sequence ID" value="CAL1128468.1"/>
    <property type="molecule type" value="Genomic_DNA"/>
</dbReference>
<accession>A0A9P1FG92</accession>
<dbReference type="GO" id="GO:0016616">
    <property type="term" value="F:oxidoreductase activity, acting on the CH-OH group of donors, NAD or NADP as acceptor"/>
    <property type="evidence" value="ECO:0007669"/>
    <property type="project" value="UniProtKB-ARBA"/>
</dbReference>
<dbReference type="Proteomes" id="UP001152797">
    <property type="component" value="Unassembled WGS sequence"/>
</dbReference>
<dbReference type="PRINTS" id="PR00069">
    <property type="entry name" value="ALDKETRDTASE"/>
</dbReference>
<sequence length="301" mass="32619">MSRWRRSAATEAPLAALGEAPGPVVQEGEAGGAGAGSRWSRPSAAATAVGMATEAAPSGRSLNFQSFVDLAGSRMPVLGLGTRQLKGAECREAVKCALRCGYRLIDTAPGFGNEKVEHEIEISQGIRAAGLKREDVFLVSKLPPSEHGDDLEDTLKSSLERLGTSFIDLYLIQSPKGGSIIWTWDAMLQLRERGLAKAVGLCNFSVAQLEALQRTGRELPQVLQVELHVANQQKELCAFCQQHGIVLMSSSPLARGQLLRTSELQQLAFQRRRSSAELAIRWGLQRGARGLFLGQIFPDTW</sequence>
<organism evidence="6">
    <name type="scientific">Cladocopium goreaui</name>
    <dbReference type="NCBI Taxonomy" id="2562237"/>
    <lineage>
        <taxon>Eukaryota</taxon>
        <taxon>Sar</taxon>
        <taxon>Alveolata</taxon>
        <taxon>Dinophyceae</taxon>
        <taxon>Suessiales</taxon>
        <taxon>Symbiodiniaceae</taxon>
        <taxon>Cladocopium</taxon>
    </lineage>
</organism>
<gene>
    <name evidence="6" type="ORF">C1SCF055_LOCUS3453</name>
</gene>
<dbReference type="PROSITE" id="PS00062">
    <property type="entry name" value="ALDOKETO_REDUCTASE_2"/>
    <property type="match status" value="1"/>
</dbReference>
<proteinExistence type="inferred from homology"/>
<keyword evidence="3" id="KW-0560">Oxidoreductase</keyword>
<reference evidence="6" key="1">
    <citation type="submission" date="2022-10" db="EMBL/GenBank/DDBJ databases">
        <authorList>
            <person name="Chen Y."/>
            <person name="Dougan E. K."/>
            <person name="Chan C."/>
            <person name="Rhodes N."/>
            <person name="Thang M."/>
        </authorList>
    </citation>
    <scope>NUCLEOTIDE SEQUENCE</scope>
</reference>
<evidence type="ECO:0000259" key="5">
    <source>
        <dbReference type="Pfam" id="PF00248"/>
    </source>
</evidence>
<dbReference type="InterPro" id="IPR023210">
    <property type="entry name" value="NADP_OxRdtase_dom"/>
</dbReference>
<dbReference type="AlphaFoldDB" id="A0A9P1FG92"/>
<dbReference type="InterPro" id="IPR036812">
    <property type="entry name" value="NAD(P)_OxRdtase_dom_sf"/>
</dbReference>
<dbReference type="CDD" id="cd19071">
    <property type="entry name" value="AKR_AKR1-5-like"/>
    <property type="match status" value="1"/>
</dbReference>
<evidence type="ECO:0000313" key="7">
    <source>
        <dbReference type="EMBL" id="CAL4762405.1"/>
    </source>
</evidence>
<dbReference type="InterPro" id="IPR020471">
    <property type="entry name" value="AKR"/>
</dbReference>
<dbReference type="OrthoDB" id="416253at2759"/>
<dbReference type="EMBL" id="CAMXCT010000180">
    <property type="protein sequence ID" value="CAI3975093.1"/>
    <property type="molecule type" value="Genomic_DNA"/>
</dbReference>
<dbReference type="SUPFAM" id="SSF51430">
    <property type="entry name" value="NAD(P)-linked oxidoreductase"/>
    <property type="match status" value="1"/>
</dbReference>
<protein>
    <submittedName>
        <fullName evidence="7">Aldo-keto reductase Mvan_2161</fullName>
    </submittedName>
</protein>
<feature type="region of interest" description="Disordered" evidence="4">
    <location>
        <begin position="1"/>
        <end position="40"/>
    </location>
</feature>
<keyword evidence="2" id="KW-0521">NADP</keyword>
<evidence type="ECO:0000256" key="2">
    <source>
        <dbReference type="ARBA" id="ARBA00022857"/>
    </source>
</evidence>
<feature type="compositionally biased region" description="Low complexity" evidence="4">
    <location>
        <begin position="9"/>
        <end position="28"/>
    </location>
</feature>
<feature type="domain" description="NADP-dependent oxidoreductase" evidence="5">
    <location>
        <begin position="78"/>
        <end position="275"/>
    </location>
</feature>
<evidence type="ECO:0000313" key="8">
    <source>
        <dbReference type="Proteomes" id="UP001152797"/>
    </source>
</evidence>
<evidence type="ECO:0000256" key="4">
    <source>
        <dbReference type="SAM" id="MobiDB-lite"/>
    </source>
</evidence>
<comment type="caution">
    <text evidence="6">The sequence shown here is derived from an EMBL/GenBank/DDBJ whole genome shotgun (WGS) entry which is preliminary data.</text>
</comment>
<dbReference type="InterPro" id="IPR018170">
    <property type="entry name" value="Aldo/ket_reductase_CS"/>
</dbReference>
<name>A0A9P1FG92_9DINO</name>
<comment type="similarity">
    <text evidence="1">Belongs to the aldo/keto reductase family.</text>
</comment>
<reference evidence="7 8" key="2">
    <citation type="submission" date="2024-05" db="EMBL/GenBank/DDBJ databases">
        <authorList>
            <person name="Chen Y."/>
            <person name="Shah S."/>
            <person name="Dougan E. K."/>
            <person name="Thang M."/>
            <person name="Chan C."/>
        </authorList>
    </citation>
    <scope>NUCLEOTIDE SEQUENCE [LARGE SCALE GENOMIC DNA]</scope>
</reference>
<evidence type="ECO:0000313" key="6">
    <source>
        <dbReference type="EMBL" id="CAI3975093.1"/>
    </source>
</evidence>
<dbReference type="PANTHER" id="PTHR43827">
    <property type="entry name" value="2,5-DIKETO-D-GLUCONIC ACID REDUCTASE"/>
    <property type="match status" value="1"/>
</dbReference>
<evidence type="ECO:0000256" key="1">
    <source>
        <dbReference type="ARBA" id="ARBA00007905"/>
    </source>
</evidence>
<dbReference type="PANTHER" id="PTHR43827:SF3">
    <property type="entry name" value="NADP-DEPENDENT OXIDOREDUCTASE DOMAIN-CONTAINING PROTEIN"/>
    <property type="match status" value="1"/>
</dbReference>
<keyword evidence="8" id="KW-1185">Reference proteome</keyword>
<dbReference type="Gene3D" id="3.20.20.100">
    <property type="entry name" value="NADP-dependent oxidoreductase domain"/>
    <property type="match status" value="1"/>
</dbReference>
<dbReference type="Pfam" id="PF00248">
    <property type="entry name" value="Aldo_ket_red"/>
    <property type="match status" value="1"/>
</dbReference>
<dbReference type="EMBL" id="CAMXCT030000180">
    <property type="protein sequence ID" value="CAL4762405.1"/>
    <property type="molecule type" value="Genomic_DNA"/>
</dbReference>
<evidence type="ECO:0000256" key="3">
    <source>
        <dbReference type="ARBA" id="ARBA00023002"/>
    </source>
</evidence>